<evidence type="ECO:0008006" key="3">
    <source>
        <dbReference type="Google" id="ProtNLM"/>
    </source>
</evidence>
<protein>
    <recommendedName>
        <fullName evidence="3">DUF2971 family protein</fullName>
    </recommendedName>
</protein>
<dbReference type="AlphaFoldDB" id="A0A364JZH8"/>
<dbReference type="OrthoDB" id="4119964at2"/>
<sequence length="223" mass="25905">MAELGIYGIPSRLYRFRPAGSKTEREIKALIERYIYCPPFEEMNDPMEGAHSPGLSYMIAGRFRTDSAQIRQHQKDAGIASFTEVYDYETMWAHYADQFKGFCVAYKTQSLLRELDDSHRIARMNYNDTPPVLTDDNTTAWDKAILTLCSKSVRWLHEREWRLFSKKSGPVKYRSVDAVARVYLGARIQDKDENLIRKSLAHTKINIVKMKLENYKISFTSGR</sequence>
<accession>A0A364JZH8</accession>
<reference evidence="1 2" key="1">
    <citation type="submission" date="2018-06" db="EMBL/GenBank/DDBJ databases">
        <title>Genomic Encyclopedia of Type Strains, Phase IV (KMG-IV): sequencing the most valuable type-strain genomes for metagenomic binning, comparative biology and taxonomic classification.</title>
        <authorList>
            <person name="Goeker M."/>
        </authorList>
    </citation>
    <scope>NUCLEOTIDE SEQUENCE [LARGE SCALE GENOMIC DNA]</scope>
    <source>
        <strain evidence="1 2">DSM 26720</strain>
    </source>
</reference>
<proteinExistence type="predicted"/>
<gene>
    <name evidence="1" type="ORF">C7374_101448</name>
</gene>
<evidence type="ECO:0000313" key="2">
    <source>
        <dbReference type="Proteomes" id="UP000249453"/>
    </source>
</evidence>
<dbReference type="RefSeq" id="WP_111573964.1">
    <property type="nucleotide sequence ID" value="NZ_JBHEEY010000001.1"/>
</dbReference>
<dbReference type="Proteomes" id="UP000249453">
    <property type="component" value="Unassembled WGS sequence"/>
</dbReference>
<dbReference type="EMBL" id="QLMK01000001">
    <property type="protein sequence ID" value="RAK34118.1"/>
    <property type="molecule type" value="Genomic_DNA"/>
</dbReference>
<evidence type="ECO:0000313" key="1">
    <source>
        <dbReference type="EMBL" id="RAK34118.1"/>
    </source>
</evidence>
<comment type="caution">
    <text evidence="1">The sequence shown here is derived from an EMBL/GenBank/DDBJ whole genome shotgun (WGS) entry which is preliminary data.</text>
</comment>
<dbReference type="InterPro" id="IPR021352">
    <property type="entry name" value="DUF2971"/>
</dbReference>
<name>A0A364JZH8_9HYPH</name>
<organism evidence="1 2">
    <name type="scientific">Falsochrobactrum ovis</name>
    <dbReference type="NCBI Taxonomy" id="1293442"/>
    <lineage>
        <taxon>Bacteria</taxon>
        <taxon>Pseudomonadati</taxon>
        <taxon>Pseudomonadota</taxon>
        <taxon>Alphaproteobacteria</taxon>
        <taxon>Hyphomicrobiales</taxon>
        <taxon>Brucellaceae</taxon>
        <taxon>Falsochrobactrum</taxon>
    </lineage>
</organism>
<keyword evidence="2" id="KW-1185">Reference proteome</keyword>
<dbReference type="Pfam" id="PF11185">
    <property type="entry name" value="DUF2971"/>
    <property type="match status" value="1"/>
</dbReference>